<accession>A0A4R6JPG6</accession>
<evidence type="ECO:0000313" key="1">
    <source>
        <dbReference type="EMBL" id="TDO36686.1"/>
    </source>
</evidence>
<dbReference type="EMBL" id="SNWR01000001">
    <property type="protein sequence ID" value="TDO36686.1"/>
    <property type="molecule type" value="Genomic_DNA"/>
</dbReference>
<sequence>MIITDAMRRRMYRGGRPGRVARALNRLSALLFGAAILAPPDWVTLEVTGRRTGTTVVLPLVVTRYQGERYLVSMLGQEANWVANVRAAHGKAVLRHGRREVVQLVELEAAQRAPVLRRFLAVAPGARAHVPVDRRAPLAEFERIADDYPVFRVDRRQQGT</sequence>
<dbReference type="InterPro" id="IPR012349">
    <property type="entry name" value="Split_barrel_FMN-bd"/>
</dbReference>
<dbReference type="RefSeq" id="WP_239080621.1">
    <property type="nucleotide sequence ID" value="NZ_BOMD01000101.1"/>
</dbReference>
<protein>
    <submittedName>
        <fullName evidence="1">Deazaflavin-dependent oxidoreductase (Nitroreductase family)</fullName>
    </submittedName>
</protein>
<evidence type="ECO:0000313" key="2">
    <source>
        <dbReference type="Proteomes" id="UP000294901"/>
    </source>
</evidence>
<dbReference type="GO" id="GO:0016491">
    <property type="term" value="F:oxidoreductase activity"/>
    <property type="evidence" value="ECO:0007669"/>
    <property type="project" value="InterPro"/>
</dbReference>
<keyword evidence="2" id="KW-1185">Reference proteome</keyword>
<gene>
    <name evidence="1" type="ORF">C8E87_0267</name>
</gene>
<dbReference type="InterPro" id="IPR004378">
    <property type="entry name" value="F420H2_quin_Rdtase"/>
</dbReference>
<organism evidence="1 2">
    <name type="scientific">Paractinoplanes brasiliensis</name>
    <dbReference type="NCBI Taxonomy" id="52695"/>
    <lineage>
        <taxon>Bacteria</taxon>
        <taxon>Bacillati</taxon>
        <taxon>Actinomycetota</taxon>
        <taxon>Actinomycetes</taxon>
        <taxon>Micromonosporales</taxon>
        <taxon>Micromonosporaceae</taxon>
        <taxon>Paractinoplanes</taxon>
    </lineage>
</organism>
<proteinExistence type="predicted"/>
<dbReference type="Pfam" id="PF04075">
    <property type="entry name" value="F420H2_quin_red"/>
    <property type="match status" value="1"/>
</dbReference>
<name>A0A4R6JPG6_9ACTN</name>
<dbReference type="Gene3D" id="2.30.110.10">
    <property type="entry name" value="Electron Transport, Fmn-binding Protein, Chain A"/>
    <property type="match status" value="1"/>
</dbReference>
<reference evidence="1 2" key="1">
    <citation type="submission" date="2019-03" db="EMBL/GenBank/DDBJ databases">
        <title>Sequencing the genomes of 1000 actinobacteria strains.</title>
        <authorList>
            <person name="Klenk H.-P."/>
        </authorList>
    </citation>
    <scope>NUCLEOTIDE SEQUENCE [LARGE SCALE GENOMIC DNA]</scope>
    <source>
        <strain evidence="1 2">DSM 43805</strain>
    </source>
</reference>
<dbReference type="Proteomes" id="UP000294901">
    <property type="component" value="Unassembled WGS sequence"/>
</dbReference>
<dbReference type="AlphaFoldDB" id="A0A4R6JPG6"/>
<comment type="caution">
    <text evidence="1">The sequence shown here is derived from an EMBL/GenBank/DDBJ whole genome shotgun (WGS) entry which is preliminary data.</text>
</comment>